<keyword evidence="1 4" id="KW-0808">Transferase</keyword>
<dbReference type="EMBL" id="RCHR01000002">
    <property type="protein sequence ID" value="RLL46918.1"/>
    <property type="molecule type" value="Genomic_DNA"/>
</dbReference>
<dbReference type="GO" id="GO:0016740">
    <property type="term" value="F:transferase activity"/>
    <property type="evidence" value="ECO:0007669"/>
    <property type="project" value="UniProtKB-KW"/>
</dbReference>
<dbReference type="SUPFAM" id="SSF53448">
    <property type="entry name" value="Nucleotide-diphospho-sugar transferases"/>
    <property type="match status" value="1"/>
</dbReference>
<organism evidence="4 5">
    <name type="scientific">Oceanobacillus piezotolerans</name>
    <dbReference type="NCBI Taxonomy" id="2448030"/>
    <lineage>
        <taxon>Bacteria</taxon>
        <taxon>Bacillati</taxon>
        <taxon>Bacillota</taxon>
        <taxon>Bacilli</taxon>
        <taxon>Bacillales</taxon>
        <taxon>Bacillaceae</taxon>
        <taxon>Oceanobacillus</taxon>
    </lineage>
</organism>
<proteinExistence type="predicted"/>
<protein>
    <submittedName>
        <fullName evidence="4">Glycosyltransferase</fullName>
    </submittedName>
</protein>
<evidence type="ECO:0000259" key="3">
    <source>
        <dbReference type="Pfam" id="PF02709"/>
    </source>
</evidence>
<gene>
    <name evidence="4" type="ORF">D8M04_06895</name>
</gene>
<dbReference type="PANTHER" id="PTHR43685:SF2">
    <property type="entry name" value="GLYCOSYLTRANSFERASE 2-LIKE DOMAIN-CONTAINING PROTEIN"/>
    <property type="match status" value="1"/>
</dbReference>
<evidence type="ECO:0000313" key="5">
    <source>
        <dbReference type="Proteomes" id="UP000270219"/>
    </source>
</evidence>
<dbReference type="AlphaFoldDB" id="A0A498DBH5"/>
<feature type="domain" description="Glycosyltransferase 2-like" evidence="2">
    <location>
        <begin position="16"/>
        <end position="142"/>
    </location>
</feature>
<dbReference type="OrthoDB" id="9812302at2"/>
<accession>A0A498DBH5</accession>
<dbReference type="Gene3D" id="3.90.550.10">
    <property type="entry name" value="Spore Coat Polysaccharide Biosynthesis Protein SpsA, Chain A"/>
    <property type="match status" value="1"/>
</dbReference>
<dbReference type="RefSeq" id="WP_121522169.1">
    <property type="nucleotide sequence ID" value="NZ_RCHR01000002.1"/>
</dbReference>
<dbReference type="InterPro" id="IPR027791">
    <property type="entry name" value="Galactosyl_T_C"/>
</dbReference>
<dbReference type="Pfam" id="PF00535">
    <property type="entry name" value="Glycos_transf_2"/>
    <property type="match status" value="1"/>
</dbReference>
<dbReference type="PANTHER" id="PTHR43685">
    <property type="entry name" value="GLYCOSYLTRANSFERASE"/>
    <property type="match status" value="1"/>
</dbReference>
<dbReference type="InterPro" id="IPR029044">
    <property type="entry name" value="Nucleotide-diphossugar_trans"/>
</dbReference>
<evidence type="ECO:0000259" key="2">
    <source>
        <dbReference type="Pfam" id="PF00535"/>
    </source>
</evidence>
<evidence type="ECO:0000256" key="1">
    <source>
        <dbReference type="ARBA" id="ARBA00022679"/>
    </source>
</evidence>
<dbReference type="InterPro" id="IPR050834">
    <property type="entry name" value="Glycosyltransf_2"/>
</dbReference>
<keyword evidence="5" id="KW-1185">Reference proteome</keyword>
<dbReference type="Proteomes" id="UP000270219">
    <property type="component" value="Unassembled WGS sequence"/>
</dbReference>
<dbReference type="Pfam" id="PF02709">
    <property type="entry name" value="Glyco_transf_7C"/>
    <property type="match status" value="1"/>
</dbReference>
<reference evidence="4 5" key="1">
    <citation type="submission" date="2018-10" db="EMBL/GenBank/DDBJ databases">
        <title>Oceanobacillus sp. YLB-02 draft genome.</title>
        <authorList>
            <person name="Yu L."/>
        </authorList>
    </citation>
    <scope>NUCLEOTIDE SEQUENCE [LARGE SCALE GENOMIC DNA]</scope>
    <source>
        <strain evidence="4 5">YLB-02</strain>
    </source>
</reference>
<sequence>MPKKVKKKKNNQIKVSLIMPSYNKFPLNLMSLYSLENQTFNLDEMEVIFIDDASTDDTSTIPENNNFSFHFKYIRKEENQGRAKVRNAGILAAQGELIIFLDAEMLADPRLVENHWLHHQQKDNLIITGAMHYKAVYSFIFPEFNRKQIRDIQTLTTRMKRFSRRLNIYESRRKNDAPFELITKEDIQQQSYNNLVIEKRFFAVEVVENFGNDLEGFQFPWMAFLTGNVSLRKDLLDKAGLFNEKFVGYGYEDWELGYRLYKAGGIYCASDKVTSYHQEHPISYNKWHEATKNFYLFTQLHPEIEVLIMGLEIARITDLLTMNAILKEYKSLEQVYPNQFSTFKADFYSLLQTVALFLKIDLKHKGILNATGIEISEKTHKEISEIKQLGDYNHLVTIFEKLISS</sequence>
<name>A0A498DBH5_9BACI</name>
<dbReference type="CDD" id="cd00761">
    <property type="entry name" value="Glyco_tranf_GTA_type"/>
    <property type="match status" value="1"/>
</dbReference>
<comment type="caution">
    <text evidence="4">The sequence shown here is derived from an EMBL/GenBank/DDBJ whole genome shotgun (WGS) entry which is preliminary data.</text>
</comment>
<dbReference type="InterPro" id="IPR001173">
    <property type="entry name" value="Glyco_trans_2-like"/>
</dbReference>
<feature type="domain" description="Galactosyltransferase C-terminal" evidence="3">
    <location>
        <begin position="216"/>
        <end position="272"/>
    </location>
</feature>
<evidence type="ECO:0000313" key="4">
    <source>
        <dbReference type="EMBL" id="RLL46918.1"/>
    </source>
</evidence>